<keyword evidence="2" id="KW-1185">Reference proteome</keyword>
<dbReference type="EMBL" id="CAJVPU010004785">
    <property type="protein sequence ID" value="CAG8538095.1"/>
    <property type="molecule type" value="Genomic_DNA"/>
</dbReference>
<name>A0ACA9LNZ2_9GLOM</name>
<sequence length="110" mass="12550">TTISKILKDKSKWLAVIEDQLSSTVFQHKQVKYPLLDQSMRLWVEQITNSEVILMELIIKEKVALFANALDEETSNNSELESANNSRNNRDNHGKHSTSRSKGHYDSGYG</sequence>
<evidence type="ECO:0000313" key="1">
    <source>
        <dbReference type="EMBL" id="CAG8538095.1"/>
    </source>
</evidence>
<comment type="caution">
    <text evidence="1">The sequence shown here is derived from an EMBL/GenBank/DDBJ whole genome shotgun (WGS) entry which is preliminary data.</text>
</comment>
<evidence type="ECO:0000313" key="2">
    <source>
        <dbReference type="Proteomes" id="UP000789702"/>
    </source>
</evidence>
<proteinExistence type="predicted"/>
<dbReference type="Proteomes" id="UP000789702">
    <property type="component" value="Unassembled WGS sequence"/>
</dbReference>
<reference evidence="1" key="1">
    <citation type="submission" date="2021-06" db="EMBL/GenBank/DDBJ databases">
        <authorList>
            <person name="Kallberg Y."/>
            <person name="Tangrot J."/>
            <person name="Rosling A."/>
        </authorList>
    </citation>
    <scope>NUCLEOTIDE SEQUENCE</scope>
    <source>
        <strain evidence="1">IL203A</strain>
    </source>
</reference>
<gene>
    <name evidence="1" type="ORF">DHETER_LOCUS4676</name>
</gene>
<feature type="non-terminal residue" evidence="1">
    <location>
        <position position="1"/>
    </location>
</feature>
<protein>
    <submittedName>
        <fullName evidence="1">10768_t:CDS:1</fullName>
    </submittedName>
</protein>
<accession>A0ACA9LNZ2</accession>
<organism evidence="1 2">
    <name type="scientific">Dentiscutata heterogama</name>
    <dbReference type="NCBI Taxonomy" id="1316150"/>
    <lineage>
        <taxon>Eukaryota</taxon>
        <taxon>Fungi</taxon>
        <taxon>Fungi incertae sedis</taxon>
        <taxon>Mucoromycota</taxon>
        <taxon>Glomeromycotina</taxon>
        <taxon>Glomeromycetes</taxon>
        <taxon>Diversisporales</taxon>
        <taxon>Gigasporaceae</taxon>
        <taxon>Dentiscutata</taxon>
    </lineage>
</organism>